<evidence type="ECO:0000313" key="2">
    <source>
        <dbReference type="Proteomes" id="UP000256805"/>
    </source>
</evidence>
<dbReference type="AlphaFoldDB" id="A0A375JCF9"/>
<evidence type="ECO:0000313" key="1">
    <source>
        <dbReference type="EMBL" id="SPS02808.1"/>
    </source>
</evidence>
<dbReference type="EMBL" id="OVTA01000098">
    <property type="protein sequence ID" value="SPS02808.1"/>
    <property type="molecule type" value="Genomic_DNA"/>
</dbReference>
<accession>A0A375JCF9</accession>
<organism evidence="1 2">
    <name type="scientific">Cupriavidus taiwanensis</name>
    <dbReference type="NCBI Taxonomy" id="164546"/>
    <lineage>
        <taxon>Bacteria</taxon>
        <taxon>Pseudomonadati</taxon>
        <taxon>Pseudomonadota</taxon>
        <taxon>Betaproteobacteria</taxon>
        <taxon>Burkholderiales</taxon>
        <taxon>Burkholderiaceae</taxon>
        <taxon>Cupriavidus</taxon>
    </lineage>
</organism>
<proteinExistence type="predicted"/>
<gene>
    <name evidence="1" type="ORF">CBM2634_U330001</name>
</gene>
<reference evidence="1 2" key="1">
    <citation type="submission" date="2018-01" db="EMBL/GenBank/DDBJ databases">
        <authorList>
            <person name="Gaut B.S."/>
            <person name="Morton B.R."/>
            <person name="Clegg M.T."/>
            <person name="Duvall M.R."/>
        </authorList>
    </citation>
    <scope>NUCLEOTIDE SEQUENCE [LARGE SCALE GENOMIC DNA]</scope>
    <source>
        <strain evidence="1">Cupriavidus taiwanensis cmp 52</strain>
    </source>
</reference>
<protein>
    <submittedName>
        <fullName evidence="1">Uncharacterized protein</fullName>
    </submittedName>
</protein>
<sequence>MLPAKIIERARKGAPDMPEKPRSVSVTLPAGADAVHIHCTVNLKKLAEMRRGLPRPRVARAGEVGVMESVRRMRDGEE</sequence>
<dbReference type="Proteomes" id="UP000256805">
    <property type="component" value="Unassembled WGS sequence"/>
</dbReference>
<dbReference type="RefSeq" id="WP_029050350.1">
    <property type="nucleotide sequence ID" value="NZ_OVTA01000098.1"/>
</dbReference>
<name>A0A375JCF9_9BURK</name>